<gene>
    <name evidence="11" type="ORF">DLAC_01468</name>
</gene>
<dbReference type="InterPro" id="IPR043129">
    <property type="entry name" value="ATPase_NBD"/>
</dbReference>
<evidence type="ECO:0000256" key="10">
    <source>
        <dbReference type="RuleBase" id="RU000487"/>
    </source>
</evidence>
<keyword evidence="7" id="KW-0206">Cytoskeleton</keyword>
<dbReference type="PROSITE" id="PS00432">
    <property type="entry name" value="ACTINS_2"/>
    <property type="match status" value="1"/>
</dbReference>
<comment type="catalytic activity">
    <reaction evidence="9">
        <text>ATP + H2O = ADP + phosphate + H(+)</text>
        <dbReference type="Rhea" id="RHEA:13065"/>
        <dbReference type="ChEBI" id="CHEBI:15377"/>
        <dbReference type="ChEBI" id="CHEBI:15378"/>
        <dbReference type="ChEBI" id="CHEBI:30616"/>
        <dbReference type="ChEBI" id="CHEBI:43474"/>
        <dbReference type="ChEBI" id="CHEBI:456216"/>
    </reaction>
</comment>
<evidence type="ECO:0000256" key="2">
    <source>
        <dbReference type="ARBA" id="ARBA00006752"/>
    </source>
</evidence>
<keyword evidence="6" id="KW-0067">ATP-binding</keyword>
<comment type="similarity">
    <text evidence="2 10">Belongs to the actin family.</text>
</comment>
<comment type="subcellular location">
    <subcellularLocation>
        <location evidence="1">Cytoplasm</location>
        <location evidence="1">Cytoskeleton</location>
    </subcellularLocation>
</comment>
<dbReference type="SUPFAM" id="SSF53067">
    <property type="entry name" value="Actin-like ATPase domain"/>
    <property type="match status" value="2"/>
</dbReference>
<dbReference type="GO" id="GO:0016192">
    <property type="term" value="P:vesicle-mediated transport"/>
    <property type="evidence" value="ECO:0007669"/>
    <property type="project" value="UniProtKB-ARBA"/>
</dbReference>
<dbReference type="Gene3D" id="3.30.420.40">
    <property type="match status" value="2"/>
</dbReference>
<evidence type="ECO:0000256" key="9">
    <source>
        <dbReference type="ARBA" id="ARBA00049360"/>
    </source>
</evidence>
<dbReference type="InterPro" id="IPR004001">
    <property type="entry name" value="Actin_CS"/>
</dbReference>
<dbReference type="PANTHER" id="PTHR11937">
    <property type="entry name" value="ACTIN"/>
    <property type="match status" value="1"/>
</dbReference>
<dbReference type="GO" id="GO:0005856">
    <property type="term" value="C:cytoskeleton"/>
    <property type="evidence" value="ECO:0007669"/>
    <property type="project" value="UniProtKB-SubCell"/>
</dbReference>
<dbReference type="InterPro" id="IPR004000">
    <property type="entry name" value="Actin"/>
</dbReference>
<dbReference type="SMART" id="SM00268">
    <property type="entry name" value="ACTIN"/>
    <property type="match status" value="1"/>
</dbReference>
<dbReference type="FunFam" id="3.30.420.40:FF:000058">
    <property type="entry name" value="Putative actin-related protein 5"/>
    <property type="match status" value="1"/>
</dbReference>
<dbReference type="STRING" id="361077.A0A152A5V7"/>
<dbReference type="OrthoDB" id="27221at2759"/>
<dbReference type="FunFam" id="3.30.420.40:FF:000218">
    <property type="entry name" value="actin, alpha sarcomeric/skeletal-like"/>
    <property type="match status" value="1"/>
</dbReference>
<dbReference type="InParanoid" id="A0A152A5V7"/>
<evidence type="ECO:0000256" key="8">
    <source>
        <dbReference type="ARBA" id="ARBA00025474"/>
    </source>
</evidence>
<proteinExistence type="inferred from homology"/>
<sequence length="370" mass="41011">MESFPQNLVIDNGSGMIKAGHAGQNAPKIEFPSIVGHPKQHGLDLRDSYIGNDSQAKRELLSINYPIVHGIVNNWDDMEKIWFYTFYNEFKVGGYPVLLTDSPLNPLVNREKMAEIMFEKIHTPAIYIASQAALSLYASGVTSGTVLDCGDGVTNVVPIFEGYTQNSAINSLDFAGRDLTSYLISLLNYSRFTSDFNDMETGRDIKEKLACVALNYSGSVATEGSYVLPDNKTITIDFERSKCGEALFQPSLMGMQSDGIHLTTYNSIMKCDLNIRQTMFSNIVLAGGTTLLPGLSERLKKEVSAFVPTNMKVNIIAPPERKISAWVGGSMLSSHPSFQKWWVTKKEYDESGPSFIQNKFQSTVISLINY</sequence>
<evidence type="ECO:0000256" key="3">
    <source>
        <dbReference type="ARBA" id="ARBA00022490"/>
    </source>
</evidence>
<evidence type="ECO:0000256" key="7">
    <source>
        <dbReference type="ARBA" id="ARBA00023212"/>
    </source>
</evidence>
<evidence type="ECO:0000313" key="12">
    <source>
        <dbReference type="Proteomes" id="UP000076078"/>
    </source>
</evidence>
<evidence type="ECO:0000256" key="1">
    <source>
        <dbReference type="ARBA" id="ARBA00004245"/>
    </source>
</evidence>
<evidence type="ECO:0000256" key="4">
    <source>
        <dbReference type="ARBA" id="ARBA00022741"/>
    </source>
</evidence>
<organism evidence="11 12">
    <name type="scientific">Tieghemostelium lacteum</name>
    <name type="common">Slime mold</name>
    <name type="synonym">Dictyostelium lacteum</name>
    <dbReference type="NCBI Taxonomy" id="361077"/>
    <lineage>
        <taxon>Eukaryota</taxon>
        <taxon>Amoebozoa</taxon>
        <taxon>Evosea</taxon>
        <taxon>Eumycetozoa</taxon>
        <taxon>Dictyostelia</taxon>
        <taxon>Dictyosteliales</taxon>
        <taxon>Raperosteliaceae</taxon>
        <taxon>Tieghemostelium</taxon>
    </lineage>
</organism>
<dbReference type="GO" id="GO:0005524">
    <property type="term" value="F:ATP binding"/>
    <property type="evidence" value="ECO:0007669"/>
    <property type="project" value="UniProtKB-KW"/>
</dbReference>
<evidence type="ECO:0000256" key="6">
    <source>
        <dbReference type="ARBA" id="ARBA00022840"/>
    </source>
</evidence>
<dbReference type="PRINTS" id="PR00190">
    <property type="entry name" value="ACTIN"/>
</dbReference>
<dbReference type="Proteomes" id="UP000076078">
    <property type="component" value="Unassembled WGS sequence"/>
</dbReference>
<dbReference type="GO" id="GO:0016787">
    <property type="term" value="F:hydrolase activity"/>
    <property type="evidence" value="ECO:0007669"/>
    <property type="project" value="UniProtKB-KW"/>
</dbReference>
<name>A0A152A5V7_TIELA</name>
<keyword evidence="5" id="KW-0378">Hydrolase</keyword>
<evidence type="ECO:0000256" key="5">
    <source>
        <dbReference type="ARBA" id="ARBA00022801"/>
    </source>
</evidence>
<keyword evidence="3" id="KW-0963">Cytoplasm</keyword>
<dbReference type="Pfam" id="PF00022">
    <property type="entry name" value="Actin"/>
    <property type="match status" value="1"/>
</dbReference>
<accession>A0A152A5V7</accession>
<reference evidence="11 12" key="1">
    <citation type="submission" date="2015-12" db="EMBL/GenBank/DDBJ databases">
        <title>Dictyostelia acquired genes for synthesis and detection of signals that induce cell-type specialization by lateral gene transfer from prokaryotes.</title>
        <authorList>
            <person name="Gloeckner G."/>
            <person name="Schaap P."/>
        </authorList>
    </citation>
    <scope>NUCLEOTIDE SEQUENCE [LARGE SCALE GENOMIC DNA]</scope>
    <source>
        <strain evidence="11 12">TK</strain>
    </source>
</reference>
<dbReference type="Gene3D" id="3.90.640.10">
    <property type="entry name" value="Actin, Chain A, domain 4"/>
    <property type="match status" value="1"/>
</dbReference>
<comment type="caution">
    <text evidence="11">The sequence shown here is derived from an EMBL/GenBank/DDBJ whole genome shotgun (WGS) entry which is preliminary data.</text>
</comment>
<comment type="function">
    <text evidence="8">Actins are highly conserved proteins that are involved in various types of cell motility and are ubiquitously expressed in all eukaryotic cells. Multiple isoforms are involved in various cellular functions such as cytoskeleton structure, cell mobility, chromosome movement and muscle contraction.</text>
</comment>
<dbReference type="FunFam" id="3.30.420.40:FF:000148">
    <property type="entry name" value="Actin, alpha skeletal muscle"/>
    <property type="match status" value="1"/>
</dbReference>
<keyword evidence="4" id="KW-0547">Nucleotide-binding</keyword>
<dbReference type="AlphaFoldDB" id="A0A152A5V7"/>
<protein>
    <submittedName>
        <fullName evidence="11">Actin</fullName>
    </submittedName>
</protein>
<keyword evidence="12" id="KW-1185">Reference proteome</keyword>
<dbReference type="EMBL" id="LODT01000006">
    <property type="protein sequence ID" value="KYR01481.1"/>
    <property type="molecule type" value="Genomic_DNA"/>
</dbReference>
<evidence type="ECO:0000313" key="11">
    <source>
        <dbReference type="EMBL" id="KYR01481.1"/>
    </source>
</evidence>